<protein>
    <submittedName>
        <fullName evidence="7">TetR/AcrR family transcriptional regulator</fullName>
    </submittedName>
</protein>
<dbReference type="PANTHER" id="PTHR30055">
    <property type="entry name" value="HTH-TYPE TRANSCRIPTIONAL REGULATOR RUTR"/>
    <property type="match status" value="1"/>
</dbReference>
<feature type="domain" description="HTH tetR-type" evidence="6">
    <location>
        <begin position="10"/>
        <end position="70"/>
    </location>
</feature>
<keyword evidence="3 5" id="KW-0238">DNA-binding</keyword>
<dbReference type="Pfam" id="PF00440">
    <property type="entry name" value="TetR_N"/>
    <property type="match status" value="1"/>
</dbReference>
<dbReference type="RefSeq" id="WP_341726265.1">
    <property type="nucleotide sequence ID" value="NZ_JBBWWT010000005.1"/>
</dbReference>
<evidence type="ECO:0000259" key="6">
    <source>
        <dbReference type="PROSITE" id="PS50977"/>
    </source>
</evidence>
<dbReference type="Proteomes" id="UP001459204">
    <property type="component" value="Unassembled WGS sequence"/>
</dbReference>
<evidence type="ECO:0000256" key="2">
    <source>
        <dbReference type="ARBA" id="ARBA00023015"/>
    </source>
</evidence>
<reference evidence="7 8" key="1">
    <citation type="submission" date="2024-04" db="EMBL/GenBank/DDBJ databases">
        <title>Draft genome sequence of Pseudoxanthomonas putridarboris WD12.</title>
        <authorList>
            <person name="Oh J."/>
        </authorList>
    </citation>
    <scope>NUCLEOTIDE SEQUENCE [LARGE SCALE GENOMIC DNA]</scope>
    <source>
        <strain evidence="7 8">WD12</strain>
    </source>
</reference>
<dbReference type="SUPFAM" id="SSF48498">
    <property type="entry name" value="Tetracyclin repressor-like, C-terminal domain"/>
    <property type="match status" value="1"/>
</dbReference>
<evidence type="ECO:0000256" key="4">
    <source>
        <dbReference type="ARBA" id="ARBA00023163"/>
    </source>
</evidence>
<dbReference type="EMBL" id="JBBWWT010000005">
    <property type="protein sequence ID" value="MEL1265091.1"/>
    <property type="molecule type" value="Genomic_DNA"/>
</dbReference>
<keyword evidence="1" id="KW-0678">Repressor</keyword>
<dbReference type="InterPro" id="IPR036271">
    <property type="entry name" value="Tet_transcr_reg_TetR-rel_C_sf"/>
</dbReference>
<keyword evidence="4" id="KW-0804">Transcription</keyword>
<dbReference type="InterPro" id="IPR050109">
    <property type="entry name" value="HTH-type_TetR-like_transc_reg"/>
</dbReference>
<organism evidence="7 8">
    <name type="scientific">Pseudoxanthomonas putridarboris</name>
    <dbReference type="NCBI Taxonomy" id="752605"/>
    <lineage>
        <taxon>Bacteria</taxon>
        <taxon>Pseudomonadati</taxon>
        <taxon>Pseudomonadota</taxon>
        <taxon>Gammaproteobacteria</taxon>
        <taxon>Lysobacterales</taxon>
        <taxon>Lysobacteraceae</taxon>
        <taxon>Pseudoxanthomonas</taxon>
    </lineage>
</organism>
<sequence>MSYSAGERIELQRQRILKAAKRCFIAHGFHAAAISDIAAEAGISQGLIYRYFENKRAIILAIIEMQLVENRENLDRLQASTDFVAALGQAYGLWAKGDPELWHAGLHGEIAAESLRDPIVADALRRSEQQNRQALMAWFHRRDAEMGRRTSDEDAQLRAALMSCIVEGLAIRAVREPDLPPEILRAMLERMMPLVLGD</sequence>
<name>A0ABU9J1J3_9GAMM</name>
<dbReference type="Gene3D" id="1.10.357.10">
    <property type="entry name" value="Tetracycline Repressor, domain 2"/>
    <property type="match status" value="1"/>
</dbReference>
<dbReference type="InterPro" id="IPR009057">
    <property type="entry name" value="Homeodomain-like_sf"/>
</dbReference>
<evidence type="ECO:0000313" key="8">
    <source>
        <dbReference type="Proteomes" id="UP001459204"/>
    </source>
</evidence>
<evidence type="ECO:0000256" key="5">
    <source>
        <dbReference type="PROSITE-ProRule" id="PRU00335"/>
    </source>
</evidence>
<evidence type="ECO:0000313" key="7">
    <source>
        <dbReference type="EMBL" id="MEL1265091.1"/>
    </source>
</evidence>
<dbReference type="PRINTS" id="PR00455">
    <property type="entry name" value="HTHTETR"/>
</dbReference>
<evidence type="ECO:0000256" key="1">
    <source>
        <dbReference type="ARBA" id="ARBA00022491"/>
    </source>
</evidence>
<dbReference type="Pfam" id="PF13977">
    <property type="entry name" value="TetR_C_6"/>
    <property type="match status" value="1"/>
</dbReference>
<dbReference type="SUPFAM" id="SSF46689">
    <property type="entry name" value="Homeodomain-like"/>
    <property type="match status" value="1"/>
</dbReference>
<feature type="DNA-binding region" description="H-T-H motif" evidence="5">
    <location>
        <begin position="33"/>
        <end position="52"/>
    </location>
</feature>
<dbReference type="PANTHER" id="PTHR30055:SF226">
    <property type="entry name" value="HTH-TYPE TRANSCRIPTIONAL REGULATOR PKSA"/>
    <property type="match status" value="1"/>
</dbReference>
<dbReference type="InterPro" id="IPR039538">
    <property type="entry name" value="BetI_C"/>
</dbReference>
<keyword evidence="2" id="KW-0805">Transcription regulation</keyword>
<dbReference type="InterPro" id="IPR001647">
    <property type="entry name" value="HTH_TetR"/>
</dbReference>
<proteinExistence type="predicted"/>
<comment type="caution">
    <text evidence="7">The sequence shown here is derived from an EMBL/GenBank/DDBJ whole genome shotgun (WGS) entry which is preliminary data.</text>
</comment>
<dbReference type="PROSITE" id="PS50977">
    <property type="entry name" value="HTH_TETR_2"/>
    <property type="match status" value="1"/>
</dbReference>
<gene>
    <name evidence="7" type="ORF">AAD027_12045</name>
</gene>
<evidence type="ECO:0000256" key="3">
    <source>
        <dbReference type="ARBA" id="ARBA00023125"/>
    </source>
</evidence>
<accession>A0ABU9J1J3</accession>
<keyword evidence="8" id="KW-1185">Reference proteome</keyword>